<dbReference type="PANTHER" id="PTHR43531">
    <property type="entry name" value="PROTEIN ICFG"/>
    <property type="match status" value="1"/>
</dbReference>
<comment type="similarity">
    <text evidence="10">Belongs to the methyl-accepting chemotaxis (MCP) protein family.</text>
</comment>
<dbReference type="RefSeq" id="WP_031328690.1">
    <property type="nucleotide sequence ID" value="NZ_CP012606.1"/>
</dbReference>
<sequence length="518" mass="54169">MNTLSIKTRLILLVSVLLALLTLSCVMGLLRMHQANTVVEALYNDRVVRLGQLKIVSDSYAVGIVQIAQEALDGAVTPADAAQKLAAAQSGIKQAWKTYAGAPLAHQESALVAQVDPLMKRADVAIGLLLDRLKANDIDGLRASISSETPPVVKPVVRVLGQLTQLQMAIAKQEYVQTQAAYRAALWRVIGAMALALFAAVLACGWLIRSITRPLAEAVRVAKTVAAGDLTCRIAVSGRDETSQLLAALKHMNENLLHIVGGVRAGSEAIGSATQQIAAGNLDLSSRTEQQAASLEETASSMEQLTGTVRQNADNARQASALADNASETASRGNDVVTRVIGTMGQIGESSTKIADIIGIIEGIAFQTNILALNAAVEAARAGEQGRGFAVVAGEVRTLAQRSSSAAKDIKGLIETSVTRVAAGTELAGRAGRTMQEIMRAVAQVTDIMSEIAAASEEQSRGIEQVGQAVTQMDEVTQQNVALVEQATAAAQSLEDQAAELKAAVAVFRLTPTASAAS</sequence>
<dbReference type="CDD" id="cd06225">
    <property type="entry name" value="HAMP"/>
    <property type="match status" value="1"/>
</dbReference>
<dbReference type="Pfam" id="PF00015">
    <property type="entry name" value="MCPsignal"/>
    <property type="match status" value="1"/>
</dbReference>
<dbReference type="FunFam" id="1.10.287.950:FF:000001">
    <property type="entry name" value="Methyl-accepting chemotaxis sensory transducer"/>
    <property type="match status" value="1"/>
</dbReference>
<dbReference type="PROSITE" id="PS50111">
    <property type="entry name" value="CHEMOTAXIS_TRANSDUC_2"/>
    <property type="match status" value="1"/>
</dbReference>
<evidence type="ECO:0000256" key="5">
    <source>
        <dbReference type="ARBA" id="ARBA00022519"/>
    </source>
</evidence>
<dbReference type="SUPFAM" id="SSF58104">
    <property type="entry name" value="Methyl-accepting chemotaxis protein (MCP) signaling domain"/>
    <property type="match status" value="1"/>
</dbReference>
<feature type="transmembrane region" description="Helical" evidence="13">
    <location>
        <begin position="185"/>
        <end position="208"/>
    </location>
</feature>
<dbReference type="SMART" id="SM00304">
    <property type="entry name" value="HAMP"/>
    <property type="match status" value="1"/>
</dbReference>
<evidence type="ECO:0000256" key="1">
    <source>
        <dbReference type="ARBA" id="ARBA00004429"/>
    </source>
</evidence>
<keyword evidence="3" id="KW-0488">Methylation</keyword>
<gene>
    <name evidence="16" type="ORF">ACS15_4076</name>
</gene>
<dbReference type="CDD" id="cd11386">
    <property type="entry name" value="MCP_signal"/>
    <property type="match status" value="1"/>
</dbReference>
<keyword evidence="5" id="KW-0997">Cell inner membrane</keyword>
<evidence type="ECO:0008006" key="18">
    <source>
        <dbReference type="Google" id="ProtNLM"/>
    </source>
</evidence>
<evidence type="ECO:0000256" key="7">
    <source>
        <dbReference type="ARBA" id="ARBA00022989"/>
    </source>
</evidence>
<dbReference type="InterPro" id="IPR003660">
    <property type="entry name" value="HAMP_dom"/>
</dbReference>
<evidence type="ECO:0000256" key="8">
    <source>
        <dbReference type="ARBA" id="ARBA00023136"/>
    </source>
</evidence>
<feature type="domain" description="HAMP" evidence="15">
    <location>
        <begin position="209"/>
        <end position="261"/>
    </location>
</feature>
<keyword evidence="4" id="KW-0145">Chemotaxis</keyword>
<evidence type="ECO:0000313" key="16">
    <source>
        <dbReference type="EMBL" id="ANH75471.1"/>
    </source>
</evidence>
<evidence type="ECO:0000256" key="3">
    <source>
        <dbReference type="ARBA" id="ARBA00022481"/>
    </source>
</evidence>
<evidence type="ECO:0000256" key="10">
    <source>
        <dbReference type="ARBA" id="ARBA00029447"/>
    </source>
</evidence>
<feature type="coiled-coil region" evidence="12">
    <location>
        <begin position="484"/>
        <end position="511"/>
    </location>
</feature>
<comment type="subcellular location">
    <subcellularLocation>
        <location evidence="1">Cell inner membrane</location>
        <topology evidence="1">Multi-pass membrane protein</topology>
    </subcellularLocation>
</comment>
<dbReference type="GO" id="GO:0007165">
    <property type="term" value="P:signal transduction"/>
    <property type="evidence" value="ECO:0007669"/>
    <property type="project" value="UniProtKB-KW"/>
</dbReference>
<evidence type="ECO:0000313" key="17">
    <source>
        <dbReference type="Proteomes" id="UP000077927"/>
    </source>
</evidence>
<dbReference type="InterPro" id="IPR004090">
    <property type="entry name" value="Chemotax_Me-accpt_rcpt"/>
</dbReference>
<dbReference type="KEGG" id="rin:ACS15_4076"/>
<proteinExistence type="inferred from homology"/>
<protein>
    <recommendedName>
        <fullName evidence="18">Chemotaxis protein</fullName>
    </recommendedName>
</protein>
<dbReference type="Proteomes" id="UP000077927">
    <property type="component" value="Chromosome 2"/>
</dbReference>
<dbReference type="GO" id="GO:0006935">
    <property type="term" value="P:chemotaxis"/>
    <property type="evidence" value="ECO:0007669"/>
    <property type="project" value="UniProtKB-KW"/>
</dbReference>
<reference evidence="16 17" key="1">
    <citation type="submission" date="2015-09" db="EMBL/GenBank/DDBJ databases">
        <authorList>
            <person name="Xu Y."/>
            <person name="Nagy A."/>
            <person name="Liu N.T."/>
            <person name="Nou X."/>
        </authorList>
    </citation>
    <scope>NUCLEOTIDE SEQUENCE [LARGE SCALE GENOMIC DNA]</scope>
    <source>
        <strain evidence="16 17">FC1138</strain>
    </source>
</reference>
<evidence type="ECO:0000256" key="12">
    <source>
        <dbReference type="SAM" id="Coils"/>
    </source>
</evidence>
<dbReference type="InterPro" id="IPR004089">
    <property type="entry name" value="MCPsignal_dom"/>
</dbReference>
<keyword evidence="2" id="KW-1003">Cell membrane</keyword>
<dbReference type="GO" id="GO:0004888">
    <property type="term" value="F:transmembrane signaling receptor activity"/>
    <property type="evidence" value="ECO:0007669"/>
    <property type="project" value="InterPro"/>
</dbReference>
<dbReference type="PANTHER" id="PTHR43531:SF14">
    <property type="entry name" value="METHYL-ACCEPTING CHEMOTAXIS PROTEIN I-RELATED"/>
    <property type="match status" value="1"/>
</dbReference>
<evidence type="ECO:0000259" key="14">
    <source>
        <dbReference type="PROSITE" id="PS50111"/>
    </source>
</evidence>
<keyword evidence="8 13" id="KW-0472">Membrane</keyword>
<dbReference type="Pfam" id="PF02203">
    <property type="entry name" value="TarH"/>
    <property type="match status" value="1"/>
</dbReference>
<evidence type="ECO:0000259" key="15">
    <source>
        <dbReference type="PROSITE" id="PS50885"/>
    </source>
</evidence>
<dbReference type="PRINTS" id="PR00260">
    <property type="entry name" value="CHEMTRNSDUCR"/>
</dbReference>
<evidence type="ECO:0000256" key="9">
    <source>
        <dbReference type="ARBA" id="ARBA00023224"/>
    </source>
</evidence>
<dbReference type="InterPro" id="IPR051310">
    <property type="entry name" value="MCP_chemotaxis"/>
</dbReference>
<dbReference type="GO" id="GO:0005886">
    <property type="term" value="C:plasma membrane"/>
    <property type="evidence" value="ECO:0007669"/>
    <property type="project" value="UniProtKB-SubCell"/>
</dbReference>
<dbReference type="PROSITE" id="PS51257">
    <property type="entry name" value="PROKAR_LIPOPROTEIN"/>
    <property type="match status" value="1"/>
</dbReference>
<evidence type="ECO:0000256" key="13">
    <source>
        <dbReference type="SAM" id="Phobius"/>
    </source>
</evidence>
<dbReference type="PROSITE" id="PS50885">
    <property type="entry name" value="HAMP"/>
    <property type="match status" value="1"/>
</dbReference>
<evidence type="ECO:0000256" key="2">
    <source>
        <dbReference type="ARBA" id="ARBA00022475"/>
    </source>
</evidence>
<dbReference type="SMART" id="SM00283">
    <property type="entry name" value="MA"/>
    <property type="match status" value="1"/>
</dbReference>
<keyword evidence="6 13" id="KW-0812">Transmembrane</keyword>
<keyword evidence="12" id="KW-0175">Coiled coil</keyword>
<dbReference type="AlphaFoldDB" id="A0AAC9BJV2"/>
<evidence type="ECO:0000256" key="4">
    <source>
        <dbReference type="ARBA" id="ARBA00022500"/>
    </source>
</evidence>
<keyword evidence="7 13" id="KW-1133">Transmembrane helix</keyword>
<dbReference type="Gene3D" id="1.10.287.950">
    <property type="entry name" value="Methyl-accepting chemotaxis protein"/>
    <property type="match status" value="1"/>
</dbReference>
<feature type="domain" description="Methyl-accepting transducer" evidence="14">
    <location>
        <begin position="266"/>
        <end position="495"/>
    </location>
</feature>
<dbReference type="InterPro" id="IPR003122">
    <property type="entry name" value="Tar_rcpt_lig-bd"/>
</dbReference>
<organism evidence="16 17">
    <name type="scientific">Ralstonia insidiosa</name>
    <dbReference type="NCBI Taxonomy" id="190721"/>
    <lineage>
        <taxon>Bacteria</taxon>
        <taxon>Pseudomonadati</taxon>
        <taxon>Pseudomonadota</taxon>
        <taxon>Betaproteobacteria</taxon>
        <taxon>Burkholderiales</taxon>
        <taxon>Burkholderiaceae</taxon>
        <taxon>Ralstonia</taxon>
    </lineage>
</organism>
<accession>A0AAC9BJV2</accession>
<keyword evidence="9 11" id="KW-0807">Transducer</keyword>
<evidence type="ECO:0000256" key="11">
    <source>
        <dbReference type="PROSITE-ProRule" id="PRU00284"/>
    </source>
</evidence>
<evidence type="ECO:0000256" key="6">
    <source>
        <dbReference type="ARBA" id="ARBA00022692"/>
    </source>
</evidence>
<dbReference type="EMBL" id="CP012606">
    <property type="protein sequence ID" value="ANH75471.1"/>
    <property type="molecule type" value="Genomic_DNA"/>
</dbReference>
<dbReference type="Pfam" id="PF00672">
    <property type="entry name" value="HAMP"/>
    <property type="match status" value="1"/>
</dbReference>
<name>A0AAC9BJV2_9RALS</name>